<protein>
    <submittedName>
        <fullName evidence="5">Tyrosine-protein kinase in cps region</fullName>
        <ecNumber evidence="5">2.7.10.-</ecNumber>
    </submittedName>
</protein>
<evidence type="ECO:0000256" key="1">
    <source>
        <dbReference type="ARBA" id="ARBA00022741"/>
    </source>
</evidence>
<evidence type="ECO:0000256" key="3">
    <source>
        <dbReference type="SAM" id="MobiDB-lite"/>
    </source>
</evidence>
<dbReference type="InterPro" id="IPR002586">
    <property type="entry name" value="CobQ/CobB/MinD/ParA_Nub-bd_dom"/>
</dbReference>
<dbReference type="PANTHER" id="PTHR32309:SF31">
    <property type="entry name" value="CAPSULAR EXOPOLYSACCHARIDE FAMILY"/>
    <property type="match status" value="1"/>
</dbReference>
<dbReference type="SUPFAM" id="SSF52540">
    <property type="entry name" value="P-loop containing nucleoside triphosphate hydrolases"/>
    <property type="match status" value="1"/>
</dbReference>
<dbReference type="RefSeq" id="WP_097805001.1">
    <property type="nucleotide sequence ID" value="NZ_FXYH01000008.1"/>
</dbReference>
<dbReference type="InterPro" id="IPR005702">
    <property type="entry name" value="Wzc-like_C"/>
</dbReference>
<dbReference type="EC" id="2.7.10.-" evidence="5"/>
<sequence length="419" mass="47035">MMDDRKFRRKHRSPTETVSVLKSKRESEEEIQARLEAEREAELRRIALERIAARKEREAEKQIATERAQAEAEARKAEDDTKRLTAEQARLTEEKQVAEAAAAELAEIEAKTRADADRRAEAANRAEVREATRLAEELPETQADELPLAEESRPTAEIPQRAQPEQLASPAIATEPNPSNPWDNLTGFTVDIRHLSRNRIVTAEREDPAHIAFDVLRTRLLQALSDNGWNRVAITSPTKDCGKTFTAANLSISLSRQESIRTLLLDLDMRRPSLHRVIGVEKPGSMGEMLRGNIPPENHLMRLDGNPFNASQHIACGFNGVIEPNASELLQDPRTAKTLDAIEEQYEPDVMLIDLPPALYYDDVIASRPLFDGVLMVIGGGTTTEKEVKEVERRLGESTPLLGMVLNKAENTELDRYKY</sequence>
<name>A0A238KJM1_9RHOB</name>
<dbReference type="Gene3D" id="3.40.50.300">
    <property type="entry name" value="P-loop containing nucleotide triphosphate hydrolases"/>
    <property type="match status" value="1"/>
</dbReference>
<dbReference type="CDD" id="cd05387">
    <property type="entry name" value="BY-kinase"/>
    <property type="match status" value="1"/>
</dbReference>
<feature type="domain" description="CobQ/CobB/MinD/ParA nucleotide binding" evidence="4">
    <location>
        <begin position="232"/>
        <end position="412"/>
    </location>
</feature>
<organism evidence="5 6">
    <name type="scientific">Pelagimonas varians</name>
    <dbReference type="NCBI Taxonomy" id="696760"/>
    <lineage>
        <taxon>Bacteria</taxon>
        <taxon>Pseudomonadati</taxon>
        <taxon>Pseudomonadota</taxon>
        <taxon>Alphaproteobacteria</taxon>
        <taxon>Rhodobacterales</taxon>
        <taxon>Roseobacteraceae</taxon>
        <taxon>Pelagimonas</taxon>
    </lineage>
</organism>
<keyword evidence="6" id="KW-1185">Reference proteome</keyword>
<feature type="region of interest" description="Disordered" evidence="3">
    <location>
        <begin position="54"/>
        <end position="91"/>
    </location>
</feature>
<keyword evidence="5" id="KW-0418">Kinase</keyword>
<evidence type="ECO:0000259" key="4">
    <source>
        <dbReference type="Pfam" id="PF01656"/>
    </source>
</evidence>
<dbReference type="OrthoDB" id="9775724at2"/>
<accession>A0A238KJM1</accession>
<dbReference type="InterPro" id="IPR050445">
    <property type="entry name" value="Bact_polysacc_biosynth/exp"/>
</dbReference>
<keyword evidence="2" id="KW-0067">ATP-binding</keyword>
<dbReference type="Proteomes" id="UP000220836">
    <property type="component" value="Unassembled WGS sequence"/>
</dbReference>
<evidence type="ECO:0000313" key="5">
    <source>
        <dbReference type="EMBL" id="SMX42894.1"/>
    </source>
</evidence>
<keyword evidence="1" id="KW-0547">Nucleotide-binding</keyword>
<dbReference type="InterPro" id="IPR027417">
    <property type="entry name" value="P-loop_NTPase"/>
</dbReference>
<feature type="compositionally biased region" description="Basic and acidic residues" evidence="3">
    <location>
        <begin position="111"/>
        <end position="136"/>
    </location>
</feature>
<dbReference type="EMBL" id="FXYH01000008">
    <property type="protein sequence ID" value="SMX42894.1"/>
    <property type="molecule type" value="Genomic_DNA"/>
</dbReference>
<feature type="region of interest" description="Disordered" evidence="3">
    <location>
        <begin position="111"/>
        <end position="166"/>
    </location>
</feature>
<dbReference type="AlphaFoldDB" id="A0A238KJM1"/>
<evidence type="ECO:0000256" key="2">
    <source>
        <dbReference type="ARBA" id="ARBA00022840"/>
    </source>
</evidence>
<keyword evidence="5" id="KW-0808">Transferase</keyword>
<dbReference type="Pfam" id="PF01656">
    <property type="entry name" value="CbiA"/>
    <property type="match status" value="1"/>
</dbReference>
<reference evidence="5 6" key="1">
    <citation type="submission" date="2017-05" db="EMBL/GenBank/DDBJ databases">
        <authorList>
            <person name="Song R."/>
            <person name="Chenine A.L."/>
            <person name="Ruprecht R.M."/>
        </authorList>
    </citation>
    <scope>NUCLEOTIDE SEQUENCE [LARGE SCALE GENOMIC DNA]</scope>
    <source>
        <strain evidence="5 6">CECT 8663</strain>
    </source>
</reference>
<proteinExistence type="predicted"/>
<evidence type="ECO:0000313" key="6">
    <source>
        <dbReference type="Proteomes" id="UP000220836"/>
    </source>
</evidence>
<gene>
    <name evidence="5" type="ORF">PEV8663_02518</name>
</gene>
<dbReference type="GO" id="GO:0016301">
    <property type="term" value="F:kinase activity"/>
    <property type="evidence" value="ECO:0007669"/>
    <property type="project" value="UniProtKB-KW"/>
</dbReference>
<dbReference type="PANTHER" id="PTHR32309">
    <property type="entry name" value="TYROSINE-PROTEIN KINASE"/>
    <property type="match status" value="1"/>
</dbReference>
<feature type="region of interest" description="Disordered" evidence="3">
    <location>
        <begin position="1"/>
        <end position="29"/>
    </location>
</feature>